<dbReference type="AlphaFoldDB" id="A0A1B8YCF0"/>
<comment type="caution">
    <text evidence="2">The sequence shown here is derived from an EMBL/GenBank/DDBJ whole genome shotgun (WGS) entry which is preliminary data.</text>
</comment>
<reference evidence="3" key="1">
    <citation type="submission" date="2015-11" db="EMBL/GenBank/DDBJ databases">
        <authorList>
            <person name="Tobias N.J."/>
            <person name="Mishra B."/>
            <person name="Gupta D.K."/>
            <person name="Thines M."/>
            <person name="Stinear T.P."/>
            <person name="Bode H.B."/>
        </authorList>
    </citation>
    <scope>NUCLEOTIDE SEQUENCE [LARGE SCALE GENOMIC DNA]</scope>
    <source>
        <strain evidence="3">PB45.5</strain>
    </source>
</reference>
<protein>
    <submittedName>
        <fullName evidence="2">Phage tail fiber repeat protein</fullName>
    </submittedName>
</protein>
<evidence type="ECO:0000313" key="2">
    <source>
        <dbReference type="EMBL" id="OCA52813.1"/>
    </source>
</evidence>
<dbReference type="PATRIC" id="fig|29488.15.peg.4254"/>
<dbReference type="InterPro" id="IPR053827">
    <property type="entry name" value="Gp10_C"/>
</dbReference>
<proteinExistence type="predicted"/>
<sequence length="338" mass="36490">MSTKNDFKAFSISNNANVISQERYEQDQSLKTGFPPENITTHLLNKVLRQSSTVSSVIADFIATQSGNDVLDDGDIAKLTTQLNRALEQKITTKVPSASLTQQGVIQLTDQTGNSNTLAATQKLVSDINQNANNRLAKDQNGADIPDKNTFVKNLGLIETIINAQYPVGIVIWFAQNKNPNVLFPGTAWEYIGENKTVRLASTDGSDLLSTGGSDSISLTTAQMPAHNHAFSGTTSTFDYGTKTTNTTGAHHHDSGWGEAWGGRYGYYDDSRNNIGSSTVPDNDNYKYNTSTDGAHSHTVSIGSHNHTISGNTGDSGSNAAISITNSYIKLMGWYRKA</sequence>
<evidence type="ECO:0000313" key="3">
    <source>
        <dbReference type="Proteomes" id="UP000092665"/>
    </source>
</evidence>
<organism evidence="2 3">
    <name type="scientific">Photorhabdus namnaonensis</name>
    <dbReference type="NCBI Taxonomy" id="1851568"/>
    <lineage>
        <taxon>Bacteria</taxon>
        <taxon>Pseudomonadati</taxon>
        <taxon>Pseudomonadota</taxon>
        <taxon>Gammaproteobacteria</taxon>
        <taxon>Enterobacterales</taxon>
        <taxon>Morganellaceae</taxon>
        <taxon>Photorhabdus</taxon>
    </lineage>
</organism>
<gene>
    <name evidence="2" type="ORF">Phpb_03865</name>
</gene>
<dbReference type="GO" id="GO:0046718">
    <property type="term" value="P:symbiont entry into host cell"/>
    <property type="evidence" value="ECO:0007669"/>
    <property type="project" value="InterPro"/>
</dbReference>
<keyword evidence="3" id="KW-1185">Reference proteome</keyword>
<dbReference type="GO" id="GO:0019062">
    <property type="term" value="P:virion attachment to host cell"/>
    <property type="evidence" value="ECO:0007669"/>
    <property type="project" value="InterPro"/>
</dbReference>
<dbReference type="Pfam" id="PF03406">
    <property type="entry name" value="Phage_fiber_2"/>
    <property type="match status" value="1"/>
</dbReference>
<accession>A0A1B8YCF0</accession>
<dbReference type="RefSeq" id="WP_065391761.1">
    <property type="nucleotide sequence ID" value="NZ_CAWMQN010000088.1"/>
</dbReference>
<dbReference type="EMBL" id="LOIC01000088">
    <property type="protein sequence ID" value="OCA52813.1"/>
    <property type="molecule type" value="Genomic_DNA"/>
</dbReference>
<feature type="domain" description="Baseplate structural protein Gp10 C-terminal" evidence="1">
    <location>
        <begin position="161"/>
        <end position="336"/>
    </location>
</feature>
<dbReference type="InterPro" id="IPR005068">
    <property type="entry name" value="Phage_lambda_Stf-r2"/>
</dbReference>
<dbReference type="Pfam" id="PF21939">
    <property type="entry name" value="Gp10_C"/>
    <property type="match status" value="1"/>
</dbReference>
<evidence type="ECO:0000259" key="1">
    <source>
        <dbReference type="Pfam" id="PF21939"/>
    </source>
</evidence>
<dbReference type="Proteomes" id="UP000092665">
    <property type="component" value="Unassembled WGS sequence"/>
</dbReference>
<name>A0A1B8YCF0_9GAMM</name>